<accession>A0A5E8GYY0</accession>
<evidence type="ECO:0000313" key="3">
    <source>
        <dbReference type="Proteomes" id="UP000004703"/>
    </source>
</evidence>
<evidence type="ECO:0000313" key="2">
    <source>
        <dbReference type="EMBL" id="EEE44784.2"/>
    </source>
</evidence>
<gene>
    <name evidence="2" type="ORF">SADFL11_2072</name>
</gene>
<reference evidence="2 3" key="1">
    <citation type="submission" date="2008-01" db="EMBL/GenBank/DDBJ databases">
        <authorList>
            <person name="Wagner-Dobler I."/>
            <person name="Ferriera S."/>
            <person name="Johnson J."/>
            <person name="Kravitz S."/>
            <person name="Beeson K."/>
            <person name="Sutton G."/>
            <person name="Rogers Y.-H."/>
            <person name="Friedman R."/>
            <person name="Frazier M."/>
            <person name="Venter J.C."/>
        </authorList>
    </citation>
    <scope>NUCLEOTIDE SEQUENCE [LARGE SCALE GENOMIC DNA]</scope>
    <source>
        <strain evidence="3">DSM 17067 / NCIMB 14079 / DFL-11</strain>
    </source>
</reference>
<feature type="transmembrane region" description="Helical" evidence="1">
    <location>
        <begin position="6"/>
        <end position="26"/>
    </location>
</feature>
<keyword evidence="1" id="KW-1133">Transmembrane helix</keyword>
<dbReference type="AlphaFoldDB" id="A0A5E8GYY0"/>
<sequence length="67" mass="7284">MTWFFLFPAASAAVASFSGIWALVYLMQLPGLSGAGRRAEIARCLRACRWCCVSSLPVAWVFLAGEV</sequence>
<feature type="transmembrane region" description="Helical" evidence="1">
    <location>
        <begin position="47"/>
        <end position="65"/>
    </location>
</feature>
<keyword evidence="1" id="KW-0472">Membrane</keyword>
<name>A0A5E8GYY0_ROSAD</name>
<keyword evidence="1" id="KW-0812">Transmembrane</keyword>
<dbReference type="EMBL" id="ACCU02000003">
    <property type="protein sequence ID" value="EEE44784.2"/>
    <property type="molecule type" value="Genomic_DNA"/>
</dbReference>
<evidence type="ECO:0000256" key="1">
    <source>
        <dbReference type="SAM" id="Phobius"/>
    </source>
</evidence>
<dbReference type="RefSeq" id="WP_040451724.1">
    <property type="nucleotide sequence ID" value="NZ_CM011002.1"/>
</dbReference>
<organism evidence="2 3">
    <name type="scientific">Roseibium alexandrii (strain DSM 17067 / NCIMB 14079 / DFL-11)</name>
    <name type="common">Labrenzia alexandrii</name>
    <dbReference type="NCBI Taxonomy" id="244592"/>
    <lineage>
        <taxon>Bacteria</taxon>
        <taxon>Pseudomonadati</taxon>
        <taxon>Pseudomonadota</taxon>
        <taxon>Alphaproteobacteria</taxon>
        <taxon>Hyphomicrobiales</taxon>
        <taxon>Stappiaceae</taxon>
        <taxon>Roseibium</taxon>
    </lineage>
</organism>
<protein>
    <submittedName>
        <fullName evidence="2">Uncharacterized protein</fullName>
    </submittedName>
</protein>
<dbReference type="Proteomes" id="UP000004703">
    <property type="component" value="Chromosome"/>
</dbReference>
<proteinExistence type="predicted"/>
<reference evidence="2 3" key="2">
    <citation type="submission" date="2013-04" db="EMBL/GenBank/DDBJ databases">
        <authorList>
            <person name="Fiebig A."/>
            <person name="Pradella S."/>
            <person name="Wagner-Doebler I."/>
        </authorList>
    </citation>
    <scope>NUCLEOTIDE SEQUENCE [LARGE SCALE GENOMIC DNA]</scope>
    <source>
        <strain evidence="3">DSM 17067 / NCIMB 14079 / DFL-11</strain>
    </source>
</reference>
<comment type="caution">
    <text evidence="2">The sequence shown here is derived from an EMBL/GenBank/DDBJ whole genome shotgun (WGS) entry which is preliminary data.</text>
</comment>